<dbReference type="AlphaFoldDB" id="A0A7R9L0F7"/>
<keyword evidence="1" id="KW-1015">Disulfide bond</keyword>
<dbReference type="CDD" id="cd00037">
    <property type="entry name" value="CLECT"/>
    <property type="match status" value="2"/>
</dbReference>
<evidence type="ECO:0000256" key="1">
    <source>
        <dbReference type="ARBA" id="ARBA00023157"/>
    </source>
</evidence>
<evidence type="ECO:0000313" key="3">
    <source>
        <dbReference type="EMBL" id="CAD7632568.1"/>
    </source>
</evidence>
<dbReference type="Pfam" id="PF00059">
    <property type="entry name" value="Lectin_C"/>
    <property type="match status" value="2"/>
</dbReference>
<dbReference type="EMBL" id="CAJPIZ010011197">
    <property type="protein sequence ID" value="CAG2112998.1"/>
    <property type="molecule type" value="Genomic_DNA"/>
</dbReference>
<protein>
    <recommendedName>
        <fullName evidence="2">C-type lectin domain-containing protein</fullName>
    </recommendedName>
</protein>
<dbReference type="InterPro" id="IPR050111">
    <property type="entry name" value="C-type_lectin/snaclec_domain"/>
</dbReference>
<dbReference type="Gene3D" id="3.10.100.10">
    <property type="entry name" value="Mannose-Binding Protein A, subunit A"/>
    <property type="match status" value="2"/>
</dbReference>
<dbReference type="SUPFAM" id="SSF56436">
    <property type="entry name" value="C-type lectin-like"/>
    <property type="match status" value="2"/>
</dbReference>
<sequence length="472" mass="53192">MRPIQVIFSEKRASINGDSICGKGDAWEIFHDEYYDICYIYLKELGLADYATVQAACAAHADGMATLPTVHTQAQQDFLTQSLFTKHEIVNGVWIDAKANKKAVTWADGTSYNYNVAWVEGRPIDVANECVEMVPDKAPGNMGKWLDGPCSKKNEVVCEKVVLWSAQKTQRMIADNRKLISSEGVCGDDWDLFRDDYYDICYKYIPPNVADYASVVTFCQTQSDSTLATINSPAEQQFLTQMLFTKYKVVESVWLDASLANKHVVWRDRTSGEYENWIPGRPIADTNCVEMVPDIANLGKWLDQPCTKKNAFVCKRVVMRPGEHIERLIRDNRRVLDETIARVSQLEGTQVPVGFIYVQMPDQAEPKTLWPAYTWSDVTATYAGQFFRAEGNGSLAFGKGAQAENAPRLSQVQNAINVDSETPVQLTPGVWSKYIYTGSAATGENKYYHRFLETAGEVRPRNQAVRIFKRTK</sequence>
<dbReference type="PROSITE" id="PS50041">
    <property type="entry name" value="C_TYPE_LECTIN_2"/>
    <property type="match status" value="2"/>
</dbReference>
<dbReference type="SMART" id="SM00034">
    <property type="entry name" value="CLECT"/>
    <property type="match status" value="2"/>
</dbReference>
<dbReference type="PROSITE" id="PS00615">
    <property type="entry name" value="C_TYPE_LECTIN_1"/>
    <property type="match status" value="1"/>
</dbReference>
<dbReference type="Proteomes" id="UP000759131">
    <property type="component" value="Unassembled WGS sequence"/>
</dbReference>
<dbReference type="InterPro" id="IPR001304">
    <property type="entry name" value="C-type_lectin-like"/>
</dbReference>
<dbReference type="InterPro" id="IPR018378">
    <property type="entry name" value="C-type_lectin_CS"/>
</dbReference>
<dbReference type="InterPro" id="IPR016186">
    <property type="entry name" value="C-type_lectin-like/link_sf"/>
</dbReference>
<proteinExistence type="predicted"/>
<dbReference type="PANTHER" id="PTHR22803">
    <property type="entry name" value="MANNOSE, PHOSPHOLIPASE, LECTIN RECEPTOR RELATED"/>
    <property type="match status" value="1"/>
</dbReference>
<accession>A0A7R9L0F7</accession>
<feature type="domain" description="C-type lectin" evidence="2">
    <location>
        <begin position="197"/>
        <end position="315"/>
    </location>
</feature>
<gene>
    <name evidence="3" type="ORF">OSB1V03_LOCUS12971</name>
</gene>
<dbReference type="OrthoDB" id="6480597at2759"/>
<feature type="domain" description="C-type lectin" evidence="2">
    <location>
        <begin position="34"/>
        <end position="159"/>
    </location>
</feature>
<dbReference type="InterPro" id="IPR016187">
    <property type="entry name" value="CTDL_fold"/>
</dbReference>
<evidence type="ECO:0000259" key="2">
    <source>
        <dbReference type="PROSITE" id="PS50041"/>
    </source>
</evidence>
<reference evidence="3" key="1">
    <citation type="submission" date="2020-11" db="EMBL/GenBank/DDBJ databases">
        <authorList>
            <person name="Tran Van P."/>
        </authorList>
    </citation>
    <scope>NUCLEOTIDE SEQUENCE</scope>
</reference>
<organism evidence="3">
    <name type="scientific">Medioppia subpectinata</name>
    <dbReference type="NCBI Taxonomy" id="1979941"/>
    <lineage>
        <taxon>Eukaryota</taxon>
        <taxon>Metazoa</taxon>
        <taxon>Ecdysozoa</taxon>
        <taxon>Arthropoda</taxon>
        <taxon>Chelicerata</taxon>
        <taxon>Arachnida</taxon>
        <taxon>Acari</taxon>
        <taxon>Acariformes</taxon>
        <taxon>Sarcoptiformes</taxon>
        <taxon>Oribatida</taxon>
        <taxon>Brachypylina</taxon>
        <taxon>Oppioidea</taxon>
        <taxon>Oppiidae</taxon>
        <taxon>Medioppia</taxon>
    </lineage>
</organism>
<keyword evidence="4" id="KW-1185">Reference proteome</keyword>
<name>A0A7R9L0F7_9ACAR</name>
<evidence type="ECO:0000313" key="4">
    <source>
        <dbReference type="Proteomes" id="UP000759131"/>
    </source>
</evidence>
<dbReference type="EMBL" id="OC865772">
    <property type="protein sequence ID" value="CAD7632568.1"/>
    <property type="molecule type" value="Genomic_DNA"/>
</dbReference>